<reference evidence="8" key="2">
    <citation type="submission" date="2023-05" db="EMBL/GenBank/DDBJ databases">
        <authorList>
            <consortium name="Lawrence Berkeley National Laboratory"/>
            <person name="Steindorff A."/>
            <person name="Hensen N."/>
            <person name="Bonometti L."/>
            <person name="Westerberg I."/>
            <person name="Brannstrom I.O."/>
            <person name="Guillou S."/>
            <person name="Cros-Aarteil S."/>
            <person name="Calhoun S."/>
            <person name="Haridas S."/>
            <person name="Kuo A."/>
            <person name="Mondo S."/>
            <person name="Pangilinan J."/>
            <person name="Riley R."/>
            <person name="Labutti K."/>
            <person name="Andreopoulos B."/>
            <person name="Lipzen A."/>
            <person name="Chen C."/>
            <person name="Yanf M."/>
            <person name="Daum C."/>
            <person name="Ng V."/>
            <person name="Clum A."/>
            <person name="Ohm R."/>
            <person name="Martin F."/>
            <person name="Silar P."/>
            <person name="Natvig D."/>
            <person name="Lalanne C."/>
            <person name="Gautier V."/>
            <person name="Ament-Velasquez S.L."/>
            <person name="Kruys A."/>
            <person name="Hutchinson M.I."/>
            <person name="Powell A.J."/>
            <person name="Barry K."/>
            <person name="Miller A.N."/>
            <person name="Grigoriev I.V."/>
            <person name="Debuchy R."/>
            <person name="Gladieux P."/>
            <person name="Thoren M.H."/>
            <person name="Johannesson H."/>
        </authorList>
    </citation>
    <scope>NUCLEOTIDE SEQUENCE</scope>
    <source>
        <strain evidence="8">CBS 141.50</strain>
    </source>
</reference>
<evidence type="ECO:0000313" key="8">
    <source>
        <dbReference type="EMBL" id="KAK4143852.1"/>
    </source>
</evidence>
<protein>
    <recommendedName>
        <fullName evidence="7">Xylanolytic transcriptional activator regulatory domain-containing protein</fullName>
    </recommendedName>
</protein>
<dbReference type="InterPro" id="IPR007219">
    <property type="entry name" value="XnlR_reg_dom"/>
</dbReference>
<evidence type="ECO:0000256" key="2">
    <source>
        <dbReference type="ARBA" id="ARBA00022723"/>
    </source>
</evidence>
<evidence type="ECO:0000259" key="7">
    <source>
        <dbReference type="SMART" id="SM00906"/>
    </source>
</evidence>
<dbReference type="PANTHER" id="PTHR47338:SF10">
    <property type="entry name" value="TRANSCRIPTION FACTOR DOMAIN-CONTAINING PROTEIN-RELATED"/>
    <property type="match status" value="1"/>
</dbReference>
<comment type="caution">
    <text evidence="8">The sequence shown here is derived from an EMBL/GenBank/DDBJ whole genome shotgun (WGS) entry which is preliminary data.</text>
</comment>
<evidence type="ECO:0000256" key="3">
    <source>
        <dbReference type="ARBA" id="ARBA00023015"/>
    </source>
</evidence>
<feature type="region of interest" description="Disordered" evidence="6">
    <location>
        <begin position="1"/>
        <end position="66"/>
    </location>
</feature>
<dbReference type="GO" id="GO:0005634">
    <property type="term" value="C:nucleus"/>
    <property type="evidence" value="ECO:0007669"/>
    <property type="project" value="UniProtKB-SubCell"/>
</dbReference>
<dbReference type="SMART" id="SM00906">
    <property type="entry name" value="Fungal_trans"/>
    <property type="match status" value="1"/>
</dbReference>
<feature type="region of interest" description="Disordered" evidence="6">
    <location>
        <begin position="786"/>
        <end position="844"/>
    </location>
</feature>
<feature type="compositionally biased region" description="Polar residues" evidence="6">
    <location>
        <begin position="806"/>
        <end position="815"/>
    </location>
</feature>
<keyword evidence="9" id="KW-1185">Reference proteome</keyword>
<dbReference type="InterPro" id="IPR050815">
    <property type="entry name" value="TF_fung"/>
</dbReference>
<accession>A0AAN6V2Y1</accession>
<dbReference type="GO" id="GO:0000981">
    <property type="term" value="F:DNA-binding transcription factor activity, RNA polymerase II-specific"/>
    <property type="evidence" value="ECO:0007669"/>
    <property type="project" value="InterPro"/>
</dbReference>
<dbReference type="Pfam" id="PF04082">
    <property type="entry name" value="Fungal_trans"/>
    <property type="match status" value="1"/>
</dbReference>
<dbReference type="GO" id="GO:0008270">
    <property type="term" value="F:zinc ion binding"/>
    <property type="evidence" value="ECO:0007669"/>
    <property type="project" value="InterPro"/>
</dbReference>
<keyword evidence="5" id="KW-0539">Nucleus</keyword>
<evidence type="ECO:0000256" key="5">
    <source>
        <dbReference type="ARBA" id="ARBA00023242"/>
    </source>
</evidence>
<dbReference type="GO" id="GO:0006351">
    <property type="term" value="P:DNA-templated transcription"/>
    <property type="evidence" value="ECO:0007669"/>
    <property type="project" value="InterPro"/>
</dbReference>
<keyword evidence="2" id="KW-0479">Metal-binding</keyword>
<dbReference type="PANTHER" id="PTHR47338">
    <property type="entry name" value="ZN(II)2CYS6 TRANSCRIPTION FACTOR (EUROFUNG)-RELATED"/>
    <property type="match status" value="1"/>
</dbReference>
<comment type="subcellular location">
    <subcellularLocation>
        <location evidence="1">Nucleus</location>
    </subcellularLocation>
</comment>
<dbReference type="CDD" id="cd12148">
    <property type="entry name" value="fungal_TF_MHR"/>
    <property type="match status" value="1"/>
</dbReference>
<feature type="domain" description="Xylanolytic transcriptional activator regulatory" evidence="7">
    <location>
        <begin position="194"/>
        <end position="278"/>
    </location>
</feature>
<feature type="region of interest" description="Disordered" evidence="6">
    <location>
        <begin position="727"/>
        <end position="746"/>
    </location>
</feature>
<reference evidence="8" key="1">
    <citation type="journal article" date="2023" name="Mol. Phylogenet. Evol.">
        <title>Genome-scale phylogeny and comparative genomics of the fungal order Sordariales.</title>
        <authorList>
            <person name="Hensen N."/>
            <person name="Bonometti L."/>
            <person name="Westerberg I."/>
            <person name="Brannstrom I.O."/>
            <person name="Guillou S."/>
            <person name="Cros-Aarteil S."/>
            <person name="Calhoun S."/>
            <person name="Haridas S."/>
            <person name="Kuo A."/>
            <person name="Mondo S."/>
            <person name="Pangilinan J."/>
            <person name="Riley R."/>
            <person name="LaButti K."/>
            <person name="Andreopoulos B."/>
            <person name="Lipzen A."/>
            <person name="Chen C."/>
            <person name="Yan M."/>
            <person name="Daum C."/>
            <person name="Ng V."/>
            <person name="Clum A."/>
            <person name="Steindorff A."/>
            <person name="Ohm R.A."/>
            <person name="Martin F."/>
            <person name="Silar P."/>
            <person name="Natvig D.O."/>
            <person name="Lalanne C."/>
            <person name="Gautier V."/>
            <person name="Ament-Velasquez S.L."/>
            <person name="Kruys A."/>
            <person name="Hutchinson M.I."/>
            <person name="Powell A.J."/>
            <person name="Barry K."/>
            <person name="Miller A.N."/>
            <person name="Grigoriev I.V."/>
            <person name="Debuchy R."/>
            <person name="Gladieux P."/>
            <person name="Hiltunen Thoren M."/>
            <person name="Johannesson H."/>
        </authorList>
    </citation>
    <scope>NUCLEOTIDE SEQUENCE</scope>
    <source>
        <strain evidence="8">CBS 141.50</strain>
    </source>
</reference>
<keyword evidence="3" id="KW-0805">Transcription regulation</keyword>
<name>A0AAN6V2Y1_9PEZI</name>
<dbReference type="GO" id="GO:0003677">
    <property type="term" value="F:DNA binding"/>
    <property type="evidence" value="ECO:0007669"/>
    <property type="project" value="InterPro"/>
</dbReference>
<proteinExistence type="predicted"/>
<evidence type="ECO:0000256" key="6">
    <source>
        <dbReference type="SAM" id="MobiDB-lite"/>
    </source>
</evidence>
<dbReference type="Proteomes" id="UP001302676">
    <property type="component" value="Unassembled WGS sequence"/>
</dbReference>
<feature type="compositionally biased region" description="Polar residues" evidence="6">
    <location>
        <begin position="727"/>
        <end position="738"/>
    </location>
</feature>
<dbReference type="GeneID" id="87813800"/>
<sequence length="844" mass="92848">MLRTVAQPPHVTAASARSDGTWTEDSSPSAFGAEPSRPEKRHGSPRERAMPWNPALPQAASSGRVHARPTGELVDLGQFETLPPFEMMEDLHNVYFATQRYFLPIIHPGNYLRSFHSAPHMRPPMCLQYAIWTAASNGHPKYNSYHDALYRRARQYLESDELKGQGEHFITVGHAQAWVLIAGDEARSLLFTRAGMSSARAIRLTNMMGLHRLDNEEDELPMAPMITPPKNWGELEERRRLFWGGYCIDSYASISAGWPTMIDREQITTHLPSSEEAFISGQVEQGCTLQESFRGANYSVFAGNVIICHIFTRLLKHAHRPVPDDHPEDVDFGQFWTRHRDLDNMLSSAFMFLPQRYQLPQGMADPVAVQYNLNLHAAVICLQNASKEKADKYKLPGIRQSARVRCLTAAQEIVDILRASFFTRPREGFRNPLMALSIYFAGSVYIDQAKDDIEGFNKENLEFLLECMINAAHNHAITRAYLQQLLADIERNGISVSATQPPTSNRDLVENAYHSIPVIAQSRHTKPQTPLPGRLPLGAAQGPVFDATAMPFDSDLLCPGSIARLDGDPEARASKRMRTVTGMPRQPPHLGVLPSSWSELPADTVMDPAPDLFEYTDGWSYATKYMINPVTTLPNMMPIPQNNRAAMPPAPTNPTPHFNFSMAGPPSAAAPSDLFSDLSRPIIPASVASGFGLDTSGGTTGMSVDMNMNPDINTAMNTIIDQRQTQPMDTDTNMNPTASAAVPGPGTTALSPDLGDLGIFDLDQHWSVAETFYAMLDLTGTERLNAASQPQQVQRQQAQAPTQGQMRAQQMQSGGDLSAWAALGNTGGGGSGASQGKRDREGGM</sequence>
<dbReference type="AlphaFoldDB" id="A0AAN6V2Y1"/>
<organism evidence="8 9">
    <name type="scientific">Dichotomopilus funicola</name>
    <dbReference type="NCBI Taxonomy" id="1934379"/>
    <lineage>
        <taxon>Eukaryota</taxon>
        <taxon>Fungi</taxon>
        <taxon>Dikarya</taxon>
        <taxon>Ascomycota</taxon>
        <taxon>Pezizomycotina</taxon>
        <taxon>Sordariomycetes</taxon>
        <taxon>Sordariomycetidae</taxon>
        <taxon>Sordariales</taxon>
        <taxon>Chaetomiaceae</taxon>
        <taxon>Dichotomopilus</taxon>
    </lineage>
</organism>
<keyword evidence="4" id="KW-0804">Transcription</keyword>
<feature type="compositionally biased region" description="Low complexity" evidence="6">
    <location>
        <begin position="786"/>
        <end position="805"/>
    </location>
</feature>
<dbReference type="RefSeq" id="XP_062637223.1">
    <property type="nucleotide sequence ID" value="XM_062777187.1"/>
</dbReference>
<evidence type="ECO:0000256" key="4">
    <source>
        <dbReference type="ARBA" id="ARBA00023163"/>
    </source>
</evidence>
<gene>
    <name evidence="8" type="ORF">C8A04DRAFT_12022</name>
</gene>
<evidence type="ECO:0000256" key="1">
    <source>
        <dbReference type="ARBA" id="ARBA00004123"/>
    </source>
</evidence>
<evidence type="ECO:0000313" key="9">
    <source>
        <dbReference type="Proteomes" id="UP001302676"/>
    </source>
</evidence>
<feature type="compositionally biased region" description="Basic and acidic residues" evidence="6">
    <location>
        <begin position="36"/>
        <end position="49"/>
    </location>
</feature>
<dbReference type="EMBL" id="MU853582">
    <property type="protein sequence ID" value="KAK4143852.1"/>
    <property type="molecule type" value="Genomic_DNA"/>
</dbReference>
<feature type="compositionally biased region" description="Polar residues" evidence="6">
    <location>
        <begin position="18"/>
        <end position="29"/>
    </location>
</feature>